<dbReference type="InterPro" id="IPR036736">
    <property type="entry name" value="ACP-like_sf"/>
</dbReference>
<dbReference type="PROSITE" id="PS50075">
    <property type="entry name" value="CARRIER"/>
    <property type="match status" value="1"/>
</dbReference>
<dbReference type="SUPFAM" id="SSF51735">
    <property type="entry name" value="NAD(P)-binding Rossmann-fold domains"/>
    <property type="match status" value="1"/>
</dbReference>
<dbReference type="Proteomes" id="UP000036261">
    <property type="component" value="Unassembled WGS sequence"/>
</dbReference>
<dbReference type="GO" id="GO:0005886">
    <property type="term" value="C:plasma membrane"/>
    <property type="evidence" value="ECO:0007669"/>
    <property type="project" value="TreeGrafter"/>
</dbReference>
<dbReference type="Pfam" id="PF00109">
    <property type="entry name" value="ketoacyl-synt"/>
    <property type="match status" value="1"/>
</dbReference>
<dbReference type="Pfam" id="PF02801">
    <property type="entry name" value="Ketoacyl-synt_C"/>
    <property type="match status" value="1"/>
</dbReference>
<dbReference type="Gene3D" id="3.40.366.10">
    <property type="entry name" value="Malonyl-Coenzyme A Acyl Carrier Protein, domain 2"/>
    <property type="match status" value="1"/>
</dbReference>
<dbReference type="InterPro" id="IPR014031">
    <property type="entry name" value="Ketoacyl_synth_C"/>
</dbReference>
<dbReference type="Pfam" id="PF00550">
    <property type="entry name" value="PP-binding"/>
    <property type="match status" value="1"/>
</dbReference>
<dbReference type="Pfam" id="PF00698">
    <property type="entry name" value="Acyl_transf_1"/>
    <property type="match status" value="1"/>
</dbReference>
<dbReference type="InterPro" id="IPR013968">
    <property type="entry name" value="PKS_KR"/>
</dbReference>
<dbReference type="PROSITE" id="PS52004">
    <property type="entry name" value="KS3_2"/>
    <property type="match status" value="1"/>
</dbReference>
<dbReference type="InterPro" id="IPR016036">
    <property type="entry name" value="Malonyl_transacylase_ACP-bd"/>
</dbReference>
<dbReference type="Pfam" id="PF08659">
    <property type="entry name" value="KR"/>
    <property type="match status" value="1"/>
</dbReference>
<dbReference type="EMBL" id="LFND01000011">
    <property type="protein sequence ID" value="KMQ58348.1"/>
    <property type="molecule type" value="Genomic_DNA"/>
</dbReference>
<dbReference type="PANTHER" id="PTHR43775:SF51">
    <property type="entry name" value="INACTIVE PHENOLPHTHIOCEROL SYNTHESIS POLYKETIDE SYNTHASE TYPE I PKS1-RELATED"/>
    <property type="match status" value="1"/>
</dbReference>
<gene>
    <name evidence="6" type="ORF">ACM46_22745</name>
</gene>
<dbReference type="SUPFAM" id="SSF52151">
    <property type="entry name" value="FabD/lysophospholipase-like"/>
    <property type="match status" value="1"/>
</dbReference>
<dbReference type="Pfam" id="PF22621">
    <property type="entry name" value="CurL-like_PKS_C"/>
    <property type="match status" value="1"/>
</dbReference>
<dbReference type="InterPro" id="IPR014043">
    <property type="entry name" value="Acyl_transferase_dom"/>
</dbReference>
<keyword evidence="1" id="KW-0596">Phosphopantetheine</keyword>
<dbReference type="SMART" id="SM00825">
    <property type="entry name" value="PKS_KS"/>
    <property type="match status" value="1"/>
</dbReference>
<dbReference type="Gene3D" id="3.40.47.10">
    <property type="match status" value="1"/>
</dbReference>
<keyword evidence="2" id="KW-0597">Phosphoprotein</keyword>
<accession>A0A0J7HWD9</accession>
<dbReference type="CDD" id="cd00833">
    <property type="entry name" value="PKS"/>
    <property type="match status" value="1"/>
</dbReference>
<dbReference type="InterPro" id="IPR020841">
    <property type="entry name" value="PKS_Beta-ketoAc_synthase_dom"/>
</dbReference>
<dbReference type="InterPro" id="IPR016039">
    <property type="entry name" value="Thiolase-like"/>
</dbReference>
<evidence type="ECO:0000259" key="4">
    <source>
        <dbReference type="PROSITE" id="PS50075"/>
    </source>
</evidence>
<dbReference type="InterPro" id="IPR016035">
    <property type="entry name" value="Acyl_Trfase/lysoPLipase"/>
</dbReference>
<evidence type="ECO:0000256" key="3">
    <source>
        <dbReference type="ARBA" id="ARBA00022679"/>
    </source>
</evidence>
<dbReference type="InterPro" id="IPR014030">
    <property type="entry name" value="Ketoacyl_synth_N"/>
</dbReference>
<dbReference type="InterPro" id="IPR036291">
    <property type="entry name" value="NAD(P)-bd_dom_sf"/>
</dbReference>
<dbReference type="GO" id="GO:0004315">
    <property type="term" value="F:3-oxoacyl-[acyl-carrier-protein] synthase activity"/>
    <property type="evidence" value="ECO:0007669"/>
    <property type="project" value="InterPro"/>
</dbReference>
<dbReference type="OrthoDB" id="9778690at2"/>
<dbReference type="PATRIC" id="fig|558151.6.peg.4763"/>
<reference evidence="6 7" key="1">
    <citation type="journal article" date="2013" name="Int. J. Syst. Evol. Microbiol.">
        <title>Chryseobacterium angstadtii sp. nov., isolated from a newt tank.</title>
        <authorList>
            <person name="Kirk K.E."/>
            <person name="Hoffman J.A."/>
            <person name="Smith K.A."/>
            <person name="Strahan B.L."/>
            <person name="Failor K.C."/>
            <person name="Krebs J.E."/>
            <person name="Gale A.N."/>
            <person name="Do T.D."/>
            <person name="Sontag T.C."/>
            <person name="Batties A.M."/>
            <person name="Mistiszyn K."/>
            <person name="Newman J.D."/>
        </authorList>
    </citation>
    <scope>NUCLEOTIDE SEQUENCE [LARGE SCALE GENOMIC DNA]</scope>
    <source>
        <strain evidence="6 7">KM</strain>
    </source>
</reference>
<protein>
    <submittedName>
        <fullName evidence="6">Uncharacterized protein</fullName>
    </submittedName>
</protein>
<comment type="caution">
    <text evidence="6">The sequence shown here is derived from an EMBL/GenBank/DDBJ whole genome shotgun (WGS) entry which is preliminary data.</text>
</comment>
<evidence type="ECO:0000256" key="2">
    <source>
        <dbReference type="ARBA" id="ARBA00022553"/>
    </source>
</evidence>
<evidence type="ECO:0000256" key="1">
    <source>
        <dbReference type="ARBA" id="ARBA00022450"/>
    </source>
</evidence>
<feature type="domain" description="Carrier" evidence="4">
    <location>
        <begin position="1354"/>
        <end position="1429"/>
    </location>
</feature>
<dbReference type="Gene3D" id="3.30.70.3290">
    <property type="match status" value="1"/>
</dbReference>
<dbReference type="GO" id="GO:0006633">
    <property type="term" value="P:fatty acid biosynthetic process"/>
    <property type="evidence" value="ECO:0007669"/>
    <property type="project" value="InterPro"/>
</dbReference>
<dbReference type="SUPFAM" id="SSF55048">
    <property type="entry name" value="Probable ACP-binding domain of malonyl-CoA ACP transacylase"/>
    <property type="match status" value="1"/>
</dbReference>
<dbReference type="SUPFAM" id="SSF47336">
    <property type="entry name" value="ACP-like"/>
    <property type="match status" value="1"/>
</dbReference>
<feature type="domain" description="Ketosynthase family 3 (KS3)" evidence="5">
    <location>
        <begin position="14"/>
        <end position="438"/>
    </location>
</feature>
<keyword evidence="3" id="KW-0808">Transferase</keyword>
<dbReference type="PANTHER" id="PTHR43775">
    <property type="entry name" value="FATTY ACID SYNTHASE"/>
    <property type="match status" value="1"/>
</dbReference>
<dbReference type="Gene3D" id="1.10.1200.10">
    <property type="entry name" value="ACP-like"/>
    <property type="match status" value="1"/>
</dbReference>
<sequence length="1449" mass="162890">MTLINIIMKRESLKRDIAIIGTSCLFQDSDNAGMFWENLVNGKELIKFYTDQELLEEGIEAKTLENPRYIKVKTFIDGSDAFDYSFFGYTKDEANSMDPQTRILHQLVWEVFEDSSYNPLKIQEKVGVYLTAHDNFNWIAHTTVNKKETIDPFYLSQINNKNFCSSLISYNLNLKGPSLFIDTACSSSLVAIHTACRALLLRECSMAVAGGIGLKTSEEKGYFYEEGMISSKDGHCRAFDNDSSGTVGTEGGGVILLKRLEDAINDNDHIYAVIRATAVNNDGNRKVGYTAPSVSGQSECIKHAHSFAKISANDFSYIETHGTGTKLGDPIEIEALNKAFNYDNSFECAIGAVKSNLGHLGNAAGIAGIIKTALALKNGVVPPSLHYKKANSEVSFDKGPFFVNTQVMPWESKNNLPRIAGVSSLGIGGTNAHAILEDYQAEQYVVREKSMADHHILTYSAKNPEALDRYFTKLKNFLQENNDTSLSDISYSLNTGRAGFEYRNFIVFNSREELLNGLDHKKGHHRKAESSQEVVFVFPGQGSQYFKMGEQLYHQEEGFRKYVDEGFRILNKRFNIDYAQILGYNNSSADPELMNQTQYTQPLLFVIEYALAQWLIDLGIQPSLMIGHSLGEYVAACISGVFSFEEGVLLVAERALLMNKAPFGKMMAVNTSYQNIKDWVPDTISVAAVNSDKITVLSGKEKDIDEFFTFLNEKNISCAILKTSHAFHSYLMEDVAEEFGNLFSGINLSKPQIPYISNLTGKLISESEAVSPKYWKEQMLNTVLFEEGIESAMNEGKDKIFIEIGVPTLSNSVKRSKSYRNNTVIQVVKKAGESSEQKAFHEALGELWQLGIEIDWAKYYENKEGQKTPVPTYAFEKNKLDFHVNPFKRFVIGDQPSSPDFLYQRKWKESELRKEKEQTEEAYLIFSDAGILSENIIQEIKNRKYHFAEAKKSSFLNEDQSIDVEKVKIFLSQIEKDENHYSQIIFNWDIHHDDFESMLSLFSLFNTVSKFLISNEGATHSKITVLGTFNDMDSHAIKNTALLSSFNQLYVCAQENENIYSSLLDVSSQASAHEVMDEIEYNFSNPVVAYKDGKRYVPFYERISPDSEQRIDFDSKVILIIGGAGKIGKVLTQYFYDQNAKVIIMGRKDVKDLDEDIKSKLGNKVSYYPSDISDLESFNTAVQRIEEKYGKIDGVLNLAGNPSPESLALVENLDIEVLKEQFSSKIEGIRNLYQTFVSRNPGFVWVTSSLSSILGGQTFGAYSVSNSYMDYFITGKPELKNWKCINLDGFSESGINSSQLIKTLEATLFSQLDSQQVITSVRNPNNYLQYHSKTTNSRAETASSLPANTKEYVEPASHTEIVLCETFNTFFEPKKVGTADNFFELGGDSLKAMTILKNINKKFDLKLTPQDLYTSPTIKGLALHIDMILYVSNTEAAPSSNEDRKTIII</sequence>
<keyword evidence="7" id="KW-1185">Reference proteome</keyword>
<dbReference type="PROSITE" id="PS00606">
    <property type="entry name" value="KS3_1"/>
    <property type="match status" value="1"/>
</dbReference>
<dbReference type="InterPro" id="IPR001227">
    <property type="entry name" value="Ac_transferase_dom_sf"/>
</dbReference>
<dbReference type="SMART" id="SM00822">
    <property type="entry name" value="PKS_KR"/>
    <property type="match status" value="1"/>
</dbReference>
<name>A0A0J7HWD9_9FLAO</name>
<proteinExistence type="predicted"/>
<evidence type="ECO:0000259" key="5">
    <source>
        <dbReference type="PROSITE" id="PS52004"/>
    </source>
</evidence>
<evidence type="ECO:0000313" key="6">
    <source>
        <dbReference type="EMBL" id="KMQ58348.1"/>
    </source>
</evidence>
<dbReference type="InterPro" id="IPR009081">
    <property type="entry name" value="PP-bd_ACP"/>
</dbReference>
<dbReference type="SUPFAM" id="SSF53901">
    <property type="entry name" value="Thiolase-like"/>
    <property type="match status" value="1"/>
</dbReference>
<evidence type="ECO:0000313" key="7">
    <source>
        <dbReference type="Proteomes" id="UP000036261"/>
    </source>
</evidence>
<dbReference type="InterPro" id="IPR050091">
    <property type="entry name" value="PKS_NRPS_Biosynth_Enz"/>
</dbReference>
<dbReference type="Gene3D" id="3.40.50.720">
    <property type="entry name" value="NAD(P)-binding Rossmann-like Domain"/>
    <property type="match status" value="1"/>
</dbReference>
<dbReference type="SMART" id="SM00827">
    <property type="entry name" value="PKS_AT"/>
    <property type="match status" value="1"/>
</dbReference>
<dbReference type="InterPro" id="IPR018201">
    <property type="entry name" value="Ketoacyl_synth_AS"/>
</dbReference>
<dbReference type="GO" id="GO:0005737">
    <property type="term" value="C:cytoplasm"/>
    <property type="evidence" value="ECO:0007669"/>
    <property type="project" value="TreeGrafter"/>
</dbReference>
<dbReference type="GO" id="GO:0071770">
    <property type="term" value="P:DIM/DIP cell wall layer assembly"/>
    <property type="evidence" value="ECO:0007669"/>
    <property type="project" value="TreeGrafter"/>
</dbReference>
<dbReference type="InterPro" id="IPR006162">
    <property type="entry name" value="Ppantetheine_attach_site"/>
</dbReference>
<dbReference type="InterPro" id="IPR057326">
    <property type="entry name" value="KR_dom"/>
</dbReference>
<dbReference type="Gene3D" id="3.30.70.250">
    <property type="entry name" value="Malonyl-CoA ACP transacylase, ACP-binding"/>
    <property type="match status" value="1"/>
</dbReference>
<dbReference type="SMART" id="SM01294">
    <property type="entry name" value="PKS_PP_betabranch"/>
    <property type="match status" value="1"/>
</dbReference>
<dbReference type="PROSITE" id="PS00012">
    <property type="entry name" value="PHOSPHOPANTETHEINE"/>
    <property type="match status" value="1"/>
</dbReference>
<dbReference type="STRING" id="558151.ACM46_22745"/>
<organism evidence="6 7">
    <name type="scientific">Chryseobacterium angstadtii</name>
    <dbReference type="NCBI Taxonomy" id="558151"/>
    <lineage>
        <taxon>Bacteria</taxon>
        <taxon>Pseudomonadati</taxon>
        <taxon>Bacteroidota</taxon>
        <taxon>Flavobacteriia</taxon>
        <taxon>Flavobacteriales</taxon>
        <taxon>Weeksellaceae</taxon>
        <taxon>Chryseobacterium group</taxon>
        <taxon>Chryseobacterium</taxon>
    </lineage>
</organism>
<dbReference type="GO" id="GO:0004312">
    <property type="term" value="F:fatty acid synthase activity"/>
    <property type="evidence" value="ECO:0007669"/>
    <property type="project" value="TreeGrafter"/>
</dbReference>